<dbReference type="RefSeq" id="WP_185675804.1">
    <property type="nucleotide sequence ID" value="NZ_JACHVB010000034.1"/>
</dbReference>
<comment type="caution">
    <text evidence="2">The sequence shown here is derived from an EMBL/GenBank/DDBJ whole genome shotgun (WGS) entry which is preliminary data.</text>
</comment>
<evidence type="ECO:0008006" key="4">
    <source>
        <dbReference type="Google" id="ProtNLM"/>
    </source>
</evidence>
<gene>
    <name evidence="2" type="ORF">H5P28_11285</name>
</gene>
<dbReference type="SUPFAM" id="SSF52833">
    <property type="entry name" value="Thioredoxin-like"/>
    <property type="match status" value="1"/>
</dbReference>
<dbReference type="InterPro" id="IPR036249">
    <property type="entry name" value="Thioredoxin-like_sf"/>
</dbReference>
<evidence type="ECO:0000256" key="1">
    <source>
        <dbReference type="SAM" id="SignalP"/>
    </source>
</evidence>
<feature type="signal peptide" evidence="1">
    <location>
        <begin position="1"/>
        <end position="23"/>
    </location>
</feature>
<evidence type="ECO:0000313" key="3">
    <source>
        <dbReference type="Proteomes" id="UP000546464"/>
    </source>
</evidence>
<proteinExistence type="predicted"/>
<keyword evidence="1" id="KW-0732">Signal</keyword>
<name>A0A842HEI5_9BACT</name>
<evidence type="ECO:0000313" key="2">
    <source>
        <dbReference type="EMBL" id="MBC2594842.1"/>
    </source>
</evidence>
<sequence>MKTRLLTFVLSLSAVGMSLSADAETVSADPLYQEIAVRSEWWPERVKLTEDVALSTEKGTTTLKKGRPAIFVAPVEDGAWIDFGNYGVIKVPYASTDIAESVARNKHDRDWQSAGNLSVQLSNKFFWPESLQQISPWTFKDADYLLISYLDLGSEVAASAQRALVASHSELEERCPRLFFVTIALDPAKDEMMKDLAASGISWPVMFFHMSAGYVNALHHQPLNPTAVLVDKNGRVLARWGADEIEAGSFSANVERAVEGDLSLRESLKN</sequence>
<reference evidence="2 3" key="1">
    <citation type="submission" date="2020-07" db="EMBL/GenBank/DDBJ databases">
        <authorList>
            <person name="Feng X."/>
        </authorList>
    </citation>
    <scope>NUCLEOTIDE SEQUENCE [LARGE SCALE GENOMIC DNA]</scope>
    <source>
        <strain evidence="2 3">JCM31066</strain>
    </source>
</reference>
<protein>
    <recommendedName>
        <fullName evidence="4">Thioredoxin domain-containing protein</fullName>
    </recommendedName>
</protein>
<dbReference type="EMBL" id="JACHVB010000034">
    <property type="protein sequence ID" value="MBC2594842.1"/>
    <property type="molecule type" value="Genomic_DNA"/>
</dbReference>
<organism evidence="2 3">
    <name type="scientific">Ruficoccus amylovorans</name>
    <dbReference type="NCBI Taxonomy" id="1804625"/>
    <lineage>
        <taxon>Bacteria</taxon>
        <taxon>Pseudomonadati</taxon>
        <taxon>Verrucomicrobiota</taxon>
        <taxon>Opitutia</taxon>
        <taxon>Puniceicoccales</taxon>
        <taxon>Cerasicoccaceae</taxon>
        <taxon>Ruficoccus</taxon>
    </lineage>
</organism>
<accession>A0A842HEI5</accession>
<dbReference type="AlphaFoldDB" id="A0A842HEI5"/>
<keyword evidence="3" id="KW-1185">Reference proteome</keyword>
<dbReference type="Proteomes" id="UP000546464">
    <property type="component" value="Unassembled WGS sequence"/>
</dbReference>
<feature type="chain" id="PRO_5032352351" description="Thioredoxin domain-containing protein" evidence="1">
    <location>
        <begin position="24"/>
        <end position="270"/>
    </location>
</feature>